<dbReference type="GeneID" id="60682347"/>
<dbReference type="RefSeq" id="WP_060715739.1">
    <property type="nucleotide sequence ID" value="NZ_CP055265.1"/>
</dbReference>
<reference evidence="2 3" key="1">
    <citation type="submission" date="2018-08" db="EMBL/GenBank/DDBJ databases">
        <title>Genome sequencing of Agrobacterium vitis strain ICMP 10754.</title>
        <authorList>
            <person name="Visnovsky S.B."/>
            <person name="Pitman A.R."/>
        </authorList>
    </citation>
    <scope>NUCLEOTIDE SEQUENCE [LARGE SCALE GENOMIC DNA]</scope>
    <source>
        <strain evidence="2 3">ICMP 10754</strain>
    </source>
</reference>
<accession>A0A368NVE2</accession>
<dbReference type="Gene3D" id="3.40.630.30">
    <property type="match status" value="1"/>
</dbReference>
<dbReference type="Pfam" id="PF00583">
    <property type="entry name" value="Acetyltransf_1"/>
    <property type="match status" value="1"/>
</dbReference>
<protein>
    <submittedName>
        <fullName evidence="2">GNAT family N-acetyltransferase</fullName>
    </submittedName>
</protein>
<keyword evidence="2" id="KW-0808">Transferase</keyword>
<dbReference type="OrthoDB" id="9787920at2"/>
<dbReference type="EMBL" id="QUSG01000001">
    <property type="protein sequence ID" value="KAA3532411.1"/>
    <property type="molecule type" value="Genomic_DNA"/>
</dbReference>
<dbReference type="InterPro" id="IPR000182">
    <property type="entry name" value="GNAT_dom"/>
</dbReference>
<sequence length="142" mass="16204">MQMPRIEIVEDNVTSQQKASILDALLTYNNAMARHTVYVEFAIVLRHPESGDVIGGLYGLTDHGWSFVKLLVVPEAYRGLGLGRRLMAEAEAIARRHESEGLWLETFDFQARPFYEKLGFQLFGELEAGEKAHGQFFLKKRF</sequence>
<gene>
    <name evidence="2" type="ORF">DXT89_03535</name>
</gene>
<proteinExistence type="predicted"/>
<feature type="domain" description="N-acetyltransferase" evidence="1">
    <location>
        <begin position="1"/>
        <end position="142"/>
    </location>
</feature>
<dbReference type="SUPFAM" id="SSF55729">
    <property type="entry name" value="Acyl-CoA N-acyltransferases (Nat)"/>
    <property type="match status" value="1"/>
</dbReference>
<dbReference type="InterPro" id="IPR016181">
    <property type="entry name" value="Acyl_CoA_acyltransferase"/>
</dbReference>
<evidence type="ECO:0000313" key="2">
    <source>
        <dbReference type="EMBL" id="KAA3532411.1"/>
    </source>
</evidence>
<dbReference type="AlphaFoldDB" id="A0A368NVE2"/>
<dbReference type="GO" id="GO:0016747">
    <property type="term" value="F:acyltransferase activity, transferring groups other than amino-acyl groups"/>
    <property type="evidence" value="ECO:0007669"/>
    <property type="project" value="InterPro"/>
</dbReference>
<dbReference type="PROSITE" id="PS51186">
    <property type="entry name" value="GNAT"/>
    <property type="match status" value="1"/>
</dbReference>
<dbReference type="CDD" id="cd04301">
    <property type="entry name" value="NAT_SF"/>
    <property type="match status" value="1"/>
</dbReference>
<organism evidence="2 3">
    <name type="scientific">Agrobacterium vitis</name>
    <name type="common">Rhizobium vitis</name>
    <dbReference type="NCBI Taxonomy" id="373"/>
    <lineage>
        <taxon>Bacteria</taxon>
        <taxon>Pseudomonadati</taxon>
        <taxon>Pseudomonadota</taxon>
        <taxon>Alphaproteobacteria</taxon>
        <taxon>Hyphomicrobiales</taxon>
        <taxon>Rhizobiaceae</taxon>
        <taxon>Rhizobium/Agrobacterium group</taxon>
        <taxon>Agrobacterium</taxon>
    </lineage>
</organism>
<evidence type="ECO:0000259" key="1">
    <source>
        <dbReference type="PROSITE" id="PS51186"/>
    </source>
</evidence>
<evidence type="ECO:0000313" key="3">
    <source>
        <dbReference type="Proteomes" id="UP000436911"/>
    </source>
</evidence>
<dbReference type="Proteomes" id="UP000436911">
    <property type="component" value="Unassembled WGS sequence"/>
</dbReference>
<comment type="caution">
    <text evidence="2">The sequence shown here is derived from an EMBL/GenBank/DDBJ whole genome shotgun (WGS) entry which is preliminary data.</text>
</comment>
<name>A0A368NVE2_AGRVI</name>